<feature type="disulfide bond" evidence="12">
    <location>
        <begin position="430"/>
        <end position="442"/>
    </location>
</feature>
<dbReference type="Gene3D" id="3.10.100.10">
    <property type="entry name" value="Mannose-Binding Protein A, subunit A"/>
    <property type="match status" value="1"/>
</dbReference>
<evidence type="ECO:0000256" key="10">
    <source>
        <dbReference type="ARBA" id="ARBA00023157"/>
    </source>
</evidence>
<dbReference type="SUPFAM" id="SSF63712">
    <property type="entry name" value="Nicotinic receptor ligand binding domain-like"/>
    <property type="match status" value="1"/>
</dbReference>
<dbReference type="Gene3D" id="4.10.400.10">
    <property type="entry name" value="Low-density Lipoprotein Receptor"/>
    <property type="match status" value="1"/>
</dbReference>
<dbReference type="PRINTS" id="PR00253">
    <property type="entry name" value="GABAARECEPTR"/>
</dbReference>
<dbReference type="PROSITE" id="PS50041">
    <property type="entry name" value="C_TYPE_LECTIN_2"/>
    <property type="match status" value="1"/>
</dbReference>
<dbReference type="GO" id="GO:0005886">
    <property type="term" value="C:plasma membrane"/>
    <property type="evidence" value="ECO:0007669"/>
    <property type="project" value="UniProtKB-SubCell"/>
</dbReference>
<proteinExistence type="predicted"/>
<dbReference type="InterPro" id="IPR001304">
    <property type="entry name" value="C-type_lectin-like"/>
</dbReference>
<dbReference type="PROSITE" id="PS00236">
    <property type="entry name" value="NEUROTR_ION_CHANNEL"/>
    <property type="match status" value="1"/>
</dbReference>
<dbReference type="EMBL" id="JAHLQT010003582">
    <property type="protein sequence ID" value="KAG7176330.1"/>
    <property type="molecule type" value="Genomic_DNA"/>
</dbReference>
<dbReference type="Gene3D" id="2.70.170.10">
    <property type="entry name" value="Neurotransmitter-gated ion-channel ligand-binding domain"/>
    <property type="match status" value="1"/>
</dbReference>
<dbReference type="PANTHER" id="PTHR18945">
    <property type="entry name" value="NEUROTRANSMITTER GATED ION CHANNEL"/>
    <property type="match status" value="1"/>
</dbReference>
<feature type="disulfide bond" evidence="12">
    <location>
        <begin position="449"/>
        <end position="464"/>
    </location>
</feature>
<evidence type="ECO:0000256" key="9">
    <source>
        <dbReference type="ARBA" id="ARBA00023136"/>
    </source>
</evidence>
<dbReference type="CDD" id="cd00037">
    <property type="entry name" value="CLECT"/>
    <property type="match status" value="1"/>
</dbReference>
<keyword evidence="6 14" id="KW-0732">Signal</keyword>
<keyword evidence="17" id="KW-1185">Reference proteome</keyword>
<dbReference type="SUPFAM" id="SSF57424">
    <property type="entry name" value="LDL receptor-like module"/>
    <property type="match status" value="1"/>
</dbReference>
<protein>
    <submittedName>
        <fullName evidence="16">Gamma-aminobutyric acid receptor subunit beta-like 6</fullName>
    </submittedName>
</protein>
<evidence type="ECO:0000259" key="15">
    <source>
        <dbReference type="PROSITE" id="PS50041"/>
    </source>
</evidence>
<dbReference type="InterPro" id="IPR038050">
    <property type="entry name" value="Neuro_actylchol_rec"/>
</dbReference>
<comment type="caution">
    <text evidence="16">The sequence shown here is derived from an EMBL/GenBank/DDBJ whole genome shotgun (WGS) entry which is preliminary data.</text>
</comment>
<reference evidence="16" key="1">
    <citation type="journal article" date="2021" name="Sci. Adv.">
        <title>The American lobster genome reveals insights on longevity, neural, and immune adaptations.</title>
        <authorList>
            <person name="Polinski J.M."/>
            <person name="Zimin A.V."/>
            <person name="Clark K.F."/>
            <person name="Kohn A.B."/>
            <person name="Sadowski N."/>
            <person name="Timp W."/>
            <person name="Ptitsyn A."/>
            <person name="Khanna P."/>
            <person name="Romanova D.Y."/>
            <person name="Williams P."/>
            <person name="Greenwood S.J."/>
            <person name="Moroz L.L."/>
            <person name="Walt D.R."/>
            <person name="Bodnar A.G."/>
        </authorList>
    </citation>
    <scope>NUCLEOTIDE SEQUENCE</scope>
    <source>
        <strain evidence="16">GMGI-L3</strain>
    </source>
</reference>
<name>A0A8J5N994_HOMAM</name>
<feature type="chain" id="PRO_5035223617" evidence="14">
    <location>
        <begin position="24"/>
        <end position="823"/>
    </location>
</feature>
<dbReference type="InterPro" id="IPR036734">
    <property type="entry name" value="Neur_chan_lig-bd_sf"/>
</dbReference>
<gene>
    <name evidence="16" type="primary">Gabrb-L6</name>
    <name evidence="16" type="ORF">Hamer_G009123</name>
</gene>
<dbReference type="PROSITE" id="PS50068">
    <property type="entry name" value="LDLRA_2"/>
    <property type="match status" value="1"/>
</dbReference>
<dbReference type="InterPro" id="IPR013320">
    <property type="entry name" value="ConA-like_dom_sf"/>
</dbReference>
<dbReference type="InterPro" id="IPR036719">
    <property type="entry name" value="Neuro-gated_channel_TM_sf"/>
</dbReference>
<dbReference type="PROSITE" id="PS01209">
    <property type="entry name" value="LDLRA_1"/>
    <property type="match status" value="1"/>
</dbReference>
<evidence type="ECO:0000256" key="14">
    <source>
        <dbReference type="SAM" id="SignalP"/>
    </source>
</evidence>
<dbReference type="InterPro" id="IPR018000">
    <property type="entry name" value="Neurotransmitter_ion_chnl_CS"/>
</dbReference>
<keyword evidence="4" id="KW-1003">Cell membrane</keyword>
<comment type="subcellular location">
    <subcellularLocation>
        <location evidence="2">Cell membrane</location>
    </subcellularLocation>
    <subcellularLocation>
        <location evidence="1">Membrane</location>
        <topology evidence="1">Multi-pass membrane protein</topology>
    </subcellularLocation>
</comment>
<accession>A0A8J5N994</accession>
<feature type="transmembrane region" description="Helical" evidence="13">
    <location>
        <begin position="803"/>
        <end position="821"/>
    </location>
</feature>
<evidence type="ECO:0000313" key="17">
    <source>
        <dbReference type="Proteomes" id="UP000747542"/>
    </source>
</evidence>
<evidence type="ECO:0000256" key="3">
    <source>
        <dbReference type="ARBA" id="ARBA00022448"/>
    </source>
</evidence>
<feature type="transmembrane region" description="Helical" evidence="13">
    <location>
        <begin position="709"/>
        <end position="727"/>
    </location>
</feature>
<dbReference type="Gene3D" id="2.60.120.200">
    <property type="match status" value="1"/>
</dbReference>
<dbReference type="InterPro" id="IPR006201">
    <property type="entry name" value="Neur_channel"/>
</dbReference>
<dbReference type="Gene3D" id="1.20.58.390">
    <property type="entry name" value="Neurotransmitter-gated ion-channel transmembrane domain"/>
    <property type="match status" value="1"/>
</dbReference>
<dbReference type="SUPFAM" id="SSF56436">
    <property type="entry name" value="C-type lectin-like"/>
    <property type="match status" value="1"/>
</dbReference>
<keyword evidence="9 13" id="KW-0472">Membrane</keyword>
<dbReference type="Pfam" id="PF00057">
    <property type="entry name" value="Ldl_recept_a"/>
    <property type="match status" value="1"/>
</dbReference>
<keyword evidence="16" id="KW-0675">Receptor</keyword>
<dbReference type="InterPro" id="IPR002172">
    <property type="entry name" value="LDrepeatLR_classA_rpt"/>
</dbReference>
<organism evidence="16 17">
    <name type="scientific">Homarus americanus</name>
    <name type="common">American lobster</name>
    <dbReference type="NCBI Taxonomy" id="6706"/>
    <lineage>
        <taxon>Eukaryota</taxon>
        <taxon>Metazoa</taxon>
        <taxon>Ecdysozoa</taxon>
        <taxon>Arthropoda</taxon>
        <taxon>Crustacea</taxon>
        <taxon>Multicrustacea</taxon>
        <taxon>Malacostraca</taxon>
        <taxon>Eumalacostraca</taxon>
        <taxon>Eucarida</taxon>
        <taxon>Decapoda</taxon>
        <taxon>Pleocyemata</taxon>
        <taxon>Astacidea</taxon>
        <taxon>Nephropoidea</taxon>
        <taxon>Nephropidae</taxon>
        <taxon>Homarus</taxon>
    </lineage>
</organism>
<dbReference type="SMART" id="SM00192">
    <property type="entry name" value="LDLa"/>
    <property type="match status" value="1"/>
</dbReference>
<keyword evidence="3" id="KW-0813">Transport</keyword>
<feature type="transmembrane region" description="Helical" evidence="13">
    <location>
        <begin position="747"/>
        <end position="767"/>
    </location>
</feature>
<evidence type="ECO:0000256" key="5">
    <source>
        <dbReference type="ARBA" id="ARBA00022692"/>
    </source>
</evidence>
<evidence type="ECO:0000256" key="11">
    <source>
        <dbReference type="ARBA" id="ARBA00023303"/>
    </source>
</evidence>
<keyword evidence="7 13" id="KW-1133">Transmembrane helix</keyword>
<evidence type="ECO:0000256" key="1">
    <source>
        <dbReference type="ARBA" id="ARBA00004141"/>
    </source>
</evidence>
<keyword evidence="8" id="KW-0406">Ion transport</keyword>
<evidence type="ECO:0000256" key="4">
    <source>
        <dbReference type="ARBA" id="ARBA00022475"/>
    </source>
</evidence>
<dbReference type="Pfam" id="PF02931">
    <property type="entry name" value="Neur_chan_LBD"/>
    <property type="match status" value="1"/>
</dbReference>
<evidence type="ECO:0000256" key="12">
    <source>
        <dbReference type="PROSITE-ProRule" id="PRU00124"/>
    </source>
</evidence>
<dbReference type="InterPro" id="IPR016186">
    <property type="entry name" value="C-type_lectin-like/link_sf"/>
</dbReference>
<keyword evidence="10 12" id="KW-1015">Disulfide bond</keyword>
<dbReference type="InterPro" id="IPR016187">
    <property type="entry name" value="CTDL_fold"/>
</dbReference>
<evidence type="ECO:0000256" key="7">
    <source>
        <dbReference type="ARBA" id="ARBA00022989"/>
    </source>
</evidence>
<evidence type="ECO:0000256" key="13">
    <source>
        <dbReference type="SAM" id="Phobius"/>
    </source>
</evidence>
<dbReference type="GO" id="GO:0004888">
    <property type="term" value="F:transmembrane signaling receptor activity"/>
    <property type="evidence" value="ECO:0007669"/>
    <property type="project" value="InterPro"/>
</dbReference>
<feature type="signal peptide" evidence="14">
    <location>
        <begin position="1"/>
        <end position="23"/>
    </location>
</feature>
<dbReference type="AlphaFoldDB" id="A0A8J5N994"/>
<keyword evidence="5 13" id="KW-0812">Transmembrane</keyword>
<feature type="disulfide bond" evidence="12">
    <location>
        <begin position="437"/>
        <end position="455"/>
    </location>
</feature>
<dbReference type="Pfam" id="PF00059">
    <property type="entry name" value="Lectin_C"/>
    <property type="match status" value="1"/>
</dbReference>
<feature type="transmembrane region" description="Helical" evidence="13">
    <location>
        <begin position="682"/>
        <end position="702"/>
    </location>
</feature>
<feature type="domain" description="C-type lectin" evidence="15">
    <location>
        <begin position="209"/>
        <end position="319"/>
    </location>
</feature>
<dbReference type="SUPFAM" id="SSF49899">
    <property type="entry name" value="Concanavalin A-like lectins/glucanases"/>
    <property type="match status" value="1"/>
</dbReference>
<sequence>MRAILLLLILALALLRHAPLAAGKEEVTVRVFSMHKGMWTVPTTEVFLRYNFSQVEPLNQLSCCYWIRMESFIATNVHFSYAWSAIKTNGLSLYNVGSRFRTLFANQVQTKLDEIHWPGAPDTWHHLCHLFNHHNYTLYWQGQTLRGDITQLDMWRRQLSADEVMEMASCHLNTPGDVFSSALAKFEVFGNVTEMSMPIKQLCSVSPNYLIIPEARNFLDSTTLCRSFNASPAVPSSSSDNHILYSALQPFLNICNPSASWKLWIGLTDVLEDGVWRNVLTQEVASYLNFSNEFPVLGTIYNCVEMVEGGLWTVDACDQTTKRCAACHIEREHFLSLRGLCFEDEHQTRFRLNGHVNGRPVFWGYYDYIIIWDILDNRWSLKNTISNVTVAWTEVLDLTEYPLGRRMWRLEESLCGAPQGSNLRLGLSPCSLQQFMCHSGSCIAAHLRCNLRYDCEDGSDEDECEVVVMKGGYQKHLAPAGSGGSLLTVTPSVTLARVASVDEINQAITLELELSLAWKDDRLVFKHLGVTTEGGLLSQAEMGQVWLPRHQLTNLEGGKIKQLHQAVVVRGTDTVQKPGFNSVDTDLVYPGAQMTITQRYTATLTCSFELYSYPFDAQLCTIDLTFPPDYKGNVKFAVNNTNIIYTGKKKLSLFVVENVKLSGKSSESLVVVEYQLNRRQGVILLTTFLPSFLLLSISWATLFIRIEDLNVRAVMSLTTLLVLYTLFSNLSSSLPKTAEIKLIDVWFIFIISLLFSNIMAHIFAGAVEATVKYPKRMTVVPRDQTEIQVKKPASGRLLYIQRYLIIPFVFIVFNIVFWSQVFR</sequence>
<evidence type="ECO:0000256" key="8">
    <source>
        <dbReference type="ARBA" id="ARBA00023065"/>
    </source>
</evidence>
<dbReference type="SUPFAM" id="SSF90112">
    <property type="entry name" value="Neurotransmitter-gated ion-channel transmembrane pore"/>
    <property type="match status" value="1"/>
</dbReference>
<dbReference type="CDD" id="cd00112">
    <property type="entry name" value="LDLa"/>
    <property type="match status" value="1"/>
</dbReference>
<dbReference type="InterPro" id="IPR006202">
    <property type="entry name" value="Neur_chan_lig-bd"/>
</dbReference>
<dbReference type="GO" id="GO:0005230">
    <property type="term" value="F:extracellular ligand-gated monoatomic ion channel activity"/>
    <property type="evidence" value="ECO:0007669"/>
    <property type="project" value="InterPro"/>
</dbReference>
<keyword evidence="11" id="KW-0407">Ion channel</keyword>
<dbReference type="Proteomes" id="UP000747542">
    <property type="component" value="Unassembled WGS sequence"/>
</dbReference>
<evidence type="ECO:0000313" key="16">
    <source>
        <dbReference type="EMBL" id="KAG7176330.1"/>
    </source>
</evidence>
<dbReference type="InterPro" id="IPR036055">
    <property type="entry name" value="LDL_receptor-like_sf"/>
</dbReference>
<dbReference type="InterPro" id="IPR023415">
    <property type="entry name" value="LDLR_class-A_CS"/>
</dbReference>
<evidence type="ECO:0000256" key="6">
    <source>
        <dbReference type="ARBA" id="ARBA00022729"/>
    </source>
</evidence>
<dbReference type="InterPro" id="IPR006028">
    <property type="entry name" value="GABAA/Glycine_rcpt"/>
</dbReference>
<evidence type="ECO:0000256" key="2">
    <source>
        <dbReference type="ARBA" id="ARBA00004236"/>
    </source>
</evidence>